<evidence type="ECO:0000256" key="2">
    <source>
        <dbReference type="ARBA" id="ARBA00022679"/>
    </source>
</evidence>
<keyword evidence="5 7" id="KW-0786">Thiamine pyrophosphate</keyword>
<comment type="similarity">
    <text evidence="7">Belongs to the TPP enzyme family. MenD subfamily.</text>
</comment>
<evidence type="ECO:0000256" key="4">
    <source>
        <dbReference type="ARBA" id="ARBA00022842"/>
    </source>
</evidence>
<evidence type="ECO:0000256" key="7">
    <source>
        <dbReference type="HAMAP-Rule" id="MF_01659"/>
    </source>
</evidence>
<evidence type="ECO:0000259" key="9">
    <source>
        <dbReference type="Pfam" id="PF02776"/>
    </source>
</evidence>
<dbReference type="CDD" id="cd02009">
    <property type="entry name" value="TPP_SHCHC_synthase"/>
    <property type="match status" value="1"/>
</dbReference>
<feature type="domain" description="Menaquinone biosynthesis protein MenD middle" evidence="10">
    <location>
        <begin position="193"/>
        <end position="396"/>
    </location>
</feature>
<dbReference type="InterPro" id="IPR011766">
    <property type="entry name" value="TPP_enzyme_TPP-bd"/>
</dbReference>
<dbReference type="PANTHER" id="PTHR42916:SF1">
    <property type="entry name" value="PROTEIN PHYLLO, CHLOROPLASTIC"/>
    <property type="match status" value="1"/>
</dbReference>
<evidence type="ECO:0000313" key="11">
    <source>
        <dbReference type="EMBL" id="MEI2682800.1"/>
    </source>
</evidence>
<comment type="cofactor">
    <cofactor evidence="7">
        <name>Mg(2+)</name>
        <dbReference type="ChEBI" id="CHEBI:18420"/>
    </cofactor>
    <cofactor evidence="7">
        <name>Mn(2+)</name>
        <dbReference type="ChEBI" id="CHEBI:29035"/>
    </cofactor>
</comment>
<comment type="function">
    <text evidence="7">Catalyzes the thiamine diphosphate-dependent decarboxylation of 2-oxoglutarate and the subsequent addition of the resulting succinic semialdehyde-thiamine pyrophosphate anion to isochorismate to yield 2-succinyl-5-enolpyruvyl-6-hydroxy-3-cyclohexene-1-carboxylate (SEPHCHC).</text>
</comment>
<dbReference type="RefSeq" id="WP_336203297.1">
    <property type="nucleotide sequence ID" value="NZ_JBANEI010000009.1"/>
</dbReference>
<dbReference type="InterPro" id="IPR012001">
    <property type="entry name" value="Thiamin_PyroP_enz_TPP-bd_dom"/>
</dbReference>
<dbReference type="GO" id="GO:0070204">
    <property type="term" value="F:2-succinyl-5-enolpyruvyl-6-hydroxy-3-cyclohexene-1-carboxylic-acid synthase activity"/>
    <property type="evidence" value="ECO:0007669"/>
    <property type="project" value="UniProtKB-EC"/>
</dbReference>
<evidence type="ECO:0000313" key="12">
    <source>
        <dbReference type="Proteomes" id="UP001306592"/>
    </source>
</evidence>
<accession>A0ABU8DH11</accession>
<dbReference type="InterPro" id="IPR029061">
    <property type="entry name" value="THDP-binding"/>
</dbReference>
<reference evidence="11 12" key="1">
    <citation type="submission" date="2024-02" db="EMBL/GenBank/DDBJ databases">
        <title>First report Erwinia aphidicola in onion in Chile.</title>
        <authorList>
            <person name="Valenzuela M."/>
            <person name="Pena M."/>
            <person name="Dutta B."/>
        </authorList>
    </citation>
    <scope>NUCLEOTIDE SEQUENCE [LARGE SCALE GENOMIC DNA]</scope>
    <source>
        <strain evidence="11 12">QCJ3A</strain>
    </source>
</reference>
<gene>
    <name evidence="7 11" type="primary">menD</name>
    <name evidence="11" type="ORF">V8N49_14170</name>
</gene>
<comment type="pathway">
    <text evidence="7">Quinol/quinone metabolism; 1,4-dihydroxy-2-naphthoate biosynthesis; 1,4-dihydroxy-2-naphthoate from chorismate: step 2/7.</text>
</comment>
<feature type="domain" description="Thiamine pyrophosphate enzyme TPP-binding" evidence="8">
    <location>
        <begin position="430"/>
        <end position="542"/>
    </location>
</feature>
<sequence length="563" mass="60984">MQQTRSQGSSQAAFNRCWAEVLLETLTRHGIHHVCIAPGSRSAPLALAAAANQKLVCHTHFDERGLGFLALGLAKSTRQAVAIIVTSGTAVANLHPAVVEAQLTGEKLVIISADRPPELIHCGANQATEQPGLFASHLTGSLNLPRPTAEIPARWLVSALDTLLANPRHGPVHINCPFAEPLYAEQSDDFPGWQQALGDWWQSRDPWLHYARTVNIPTEADWLFWRQKRGVVIAGRMTAAEGLLVGQWAAELGWPLLGDVIAQCGQPLPAAALWLAHPDAQRALDAAQIVLQFGSSLTGKNLLGYQANCRAQSYWHVDPLPGQRNPACPRGRRMEVQIDRWLQHHPAQPRQPWCPQLDALAQRTRRYLHQHLHHFGEAQLAHRLCELLPEKGALFLGNSLSIRLADAFASLPAGYPVYCNRGASGIDGLLATAAGTQRGNGQPLLVLLGDLSTLYDLNSLALLQQAPAPVVILVVNNQGGQIFSLLPTPPAQRASLFALPPQADFSHAAALFGLQFRRVASWLALQQAVQQGFNGGVTLVEVVVNGDDGAQTLDCCAREVVTL</sequence>
<dbReference type="PIRSF" id="PIRSF004983">
    <property type="entry name" value="MenD"/>
    <property type="match status" value="1"/>
</dbReference>
<dbReference type="Gene3D" id="3.40.50.1220">
    <property type="entry name" value="TPP-binding domain"/>
    <property type="match status" value="1"/>
</dbReference>
<feature type="domain" description="Thiamine pyrophosphate enzyme N-terminal TPP-binding" evidence="9">
    <location>
        <begin position="19"/>
        <end position="126"/>
    </location>
</feature>
<comment type="catalytic activity">
    <reaction evidence="7">
        <text>isochorismate + 2-oxoglutarate + H(+) = 5-enolpyruvoyl-6-hydroxy-2-succinyl-cyclohex-3-ene-1-carboxylate + CO2</text>
        <dbReference type="Rhea" id="RHEA:25593"/>
        <dbReference type="ChEBI" id="CHEBI:15378"/>
        <dbReference type="ChEBI" id="CHEBI:16526"/>
        <dbReference type="ChEBI" id="CHEBI:16810"/>
        <dbReference type="ChEBI" id="CHEBI:29780"/>
        <dbReference type="ChEBI" id="CHEBI:58818"/>
        <dbReference type="EC" id="2.2.1.9"/>
    </reaction>
</comment>
<dbReference type="SUPFAM" id="SSF52518">
    <property type="entry name" value="Thiamin diphosphate-binding fold (THDP-binding)"/>
    <property type="match status" value="2"/>
</dbReference>
<dbReference type="HAMAP" id="MF_01659">
    <property type="entry name" value="MenD"/>
    <property type="match status" value="1"/>
</dbReference>
<dbReference type="PANTHER" id="PTHR42916">
    <property type="entry name" value="2-SUCCINYL-5-ENOLPYRUVYL-6-HYDROXY-3-CYCLOHEXENE-1-CARBOXYLATE SYNTHASE"/>
    <property type="match status" value="1"/>
</dbReference>
<name>A0ABU8DH11_ERWAP</name>
<comment type="subunit">
    <text evidence="7">Homodimer.</text>
</comment>
<keyword evidence="12" id="KW-1185">Reference proteome</keyword>
<dbReference type="CDD" id="cd07037">
    <property type="entry name" value="TPP_PYR_MenD"/>
    <property type="match status" value="1"/>
</dbReference>
<dbReference type="Pfam" id="PF02775">
    <property type="entry name" value="TPP_enzyme_C"/>
    <property type="match status" value="1"/>
</dbReference>
<proteinExistence type="inferred from homology"/>
<dbReference type="Gene3D" id="3.40.50.970">
    <property type="match status" value="2"/>
</dbReference>
<organism evidence="11 12">
    <name type="scientific">Erwinia aphidicola</name>
    <dbReference type="NCBI Taxonomy" id="68334"/>
    <lineage>
        <taxon>Bacteria</taxon>
        <taxon>Pseudomonadati</taxon>
        <taxon>Pseudomonadota</taxon>
        <taxon>Gammaproteobacteria</taxon>
        <taxon>Enterobacterales</taxon>
        <taxon>Erwiniaceae</taxon>
        <taxon>Erwinia</taxon>
    </lineage>
</organism>
<comment type="cofactor">
    <cofactor evidence="7">
        <name>thiamine diphosphate</name>
        <dbReference type="ChEBI" id="CHEBI:58937"/>
    </cofactor>
    <text evidence="7">Binds 1 thiamine pyrophosphate per subunit.</text>
</comment>
<dbReference type="NCBIfam" id="TIGR00173">
    <property type="entry name" value="menD"/>
    <property type="match status" value="1"/>
</dbReference>
<dbReference type="Pfam" id="PF16582">
    <property type="entry name" value="TPP_enzyme_M_2"/>
    <property type="match status" value="1"/>
</dbReference>
<keyword evidence="3 7" id="KW-0479">Metal-binding</keyword>
<dbReference type="InterPro" id="IPR004433">
    <property type="entry name" value="MenaQ_synth_MenD"/>
</dbReference>
<evidence type="ECO:0000256" key="5">
    <source>
        <dbReference type="ARBA" id="ARBA00023052"/>
    </source>
</evidence>
<evidence type="ECO:0000256" key="1">
    <source>
        <dbReference type="ARBA" id="ARBA00022428"/>
    </source>
</evidence>
<evidence type="ECO:0000256" key="6">
    <source>
        <dbReference type="ARBA" id="ARBA00023211"/>
    </source>
</evidence>
<keyword evidence="1 7" id="KW-0474">Menaquinone biosynthesis</keyword>
<evidence type="ECO:0000259" key="8">
    <source>
        <dbReference type="Pfam" id="PF02775"/>
    </source>
</evidence>
<keyword evidence="6 7" id="KW-0464">Manganese</keyword>
<comment type="pathway">
    <text evidence="7">Quinol/quinone metabolism; menaquinone biosynthesis.</text>
</comment>
<comment type="caution">
    <text evidence="11">The sequence shown here is derived from an EMBL/GenBank/DDBJ whole genome shotgun (WGS) entry which is preliminary data.</text>
</comment>
<evidence type="ECO:0000256" key="3">
    <source>
        <dbReference type="ARBA" id="ARBA00022723"/>
    </source>
</evidence>
<dbReference type="Pfam" id="PF02776">
    <property type="entry name" value="TPP_enzyme_N"/>
    <property type="match status" value="1"/>
</dbReference>
<keyword evidence="4 7" id="KW-0460">Magnesium</keyword>
<protein>
    <recommendedName>
        <fullName evidence="7">2-succinyl-5-enolpyruvyl-6-hydroxy-3-cyclohexene-1-carboxylate synthase</fullName>
        <shortName evidence="7">SEPHCHC synthase</shortName>
        <ecNumber evidence="7">2.2.1.9</ecNumber>
    </recommendedName>
    <alternativeName>
        <fullName evidence="7">Menaquinone biosynthesis protein MenD</fullName>
    </alternativeName>
</protein>
<keyword evidence="2 7" id="KW-0808">Transferase</keyword>
<dbReference type="EC" id="2.2.1.9" evidence="7"/>
<dbReference type="EMBL" id="JBANEI010000009">
    <property type="protein sequence ID" value="MEI2682800.1"/>
    <property type="molecule type" value="Genomic_DNA"/>
</dbReference>
<dbReference type="Proteomes" id="UP001306592">
    <property type="component" value="Unassembled WGS sequence"/>
</dbReference>
<dbReference type="InterPro" id="IPR032264">
    <property type="entry name" value="MenD_middle"/>
</dbReference>
<evidence type="ECO:0000259" key="10">
    <source>
        <dbReference type="Pfam" id="PF16582"/>
    </source>
</evidence>